<evidence type="ECO:0000313" key="2">
    <source>
        <dbReference type="EMBL" id="QHT70267.1"/>
    </source>
</evidence>
<dbReference type="PANTHER" id="PTHR11261:SF3">
    <property type="entry name" value="RETINOL-BINDING PROTEIN 3"/>
    <property type="match status" value="1"/>
</dbReference>
<dbReference type="KEGG" id="rhoz:GXP67_28260"/>
<dbReference type="Proteomes" id="UP000480178">
    <property type="component" value="Chromosome"/>
</dbReference>
<feature type="domain" description="Tail specific protease" evidence="1">
    <location>
        <begin position="112"/>
        <end position="309"/>
    </location>
</feature>
<dbReference type="CDD" id="cd07563">
    <property type="entry name" value="Peptidase_S41_IRBP"/>
    <property type="match status" value="1"/>
</dbReference>
<evidence type="ECO:0000313" key="3">
    <source>
        <dbReference type="Proteomes" id="UP000480178"/>
    </source>
</evidence>
<dbReference type="InterPro" id="IPR029045">
    <property type="entry name" value="ClpP/crotonase-like_dom_sf"/>
</dbReference>
<dbReference type="GO" id="GO:0008236">
    <property type="term" value="F:serine-type peptidase activity"/>
    <property type="evidence" value="ECO:0007669"/>
    <property type="project" value="InterPro"/>
</dbReference>
<reference evidence="2 3" key="1">
    <citation type="submission" date="2020-01" db="EMBL/GenBank/DDBJ databases">
        <authorList>
            <person name="Kim M.K."/>
        </authorList>
    </citation>
    <scope>NUCLEOTIDE SEQUENCE [LARGE SCALE GENOMIC DNA]</scope>
    <source>
        <strain evidence="2 3">172606-1</strain>
    </source>
</reference>
<proteinExistence type="predicted"/>
<accession>A0A6C0GQQ3</accession>
<dbReference type="InterPro" id="IPR005151">
    <property type="entry name" value="Tail-specific_protease"/>
</dbReference>
<evidence type="ECO:0000259" key="1">
    <source>
        <dbReference type="SMART" id="SM00245"/>
    </source>
</evidence>
<keyword evidence="3" id="KW-1185">Reference proteome</keyword>
<dbReference type="AlphaFoldDB" id="A0A6C0GQQ3"/>
<sequence length="330" mass="37722">MKKIMTCFSLLLLLAGCEEVFIEKNPTNDPVTNFDILWQELDKKYPFFEYKGINWDSIYRVYRPQIRQDMGREELFDVMAAMLNTLRDGHVNLRSEFNISKYENWFLDYPANIDKELLIRKYWGDYHITIPLINTIIQDVGYIYYGSFQVPISSQDLDYVFNRFKNTKGLIIDIRGNEGGNPANGFAILERIINERTFLYQNAFKSGPGRNEFEPFNQVYLDPDFEKIRFDKKIVVLTNRRCYSAANYFAAMCKAAGITLIGDQTGGGGGVPAGSELPNGFHVNYSSSVCLLPNGFNIEHGIPPDIAVSLKTEDVNAGIDTIIERALQEF</sequence>
<gene>
    <name evidence="2" type="ORF">GXP67_28260</name>
</gene>
<dbReference type="InterPro" id="IPR028204">
    <property type="entry name" value="Tricorn_C1"/>
</dbReference>
<dbReference type="GO" id="GO:0006508">
    <property type="term" value="P:proteolysis"/>
    <property type="evidence" value="ECO:0007669"/>
    <property type="project" value="InterPro"/>
</dbReference>
<dbReference type="Pfam" id="PF14684">
    <property type="entry name" value="Tricorn_C1"/>
    <property type="match status" value="1"/>
</dbReference>
<dbReference type="SMART" id="SM00245">
    <property type="entry name" value="TSPc"/>
    <property type="match status" value="1"/>
</dbReference>
<name>A0A6C0GQQ3_9BACT</name>
<organism evidence="2 3">
    <name type="scientific">Rhodocytophaga rosea</name>
    <dbReference type="NCBI Taxonomy" id="2704465"/>
    <lineage>
        <taxon>Bacteria</taxon>
        <taxon>Pseudomonadati</taxon>
        <taxon>Bacteroidota</taxon>
        <taxon>Cytophagia</taxon>
        <taxon>Cytophagales</taxon>
        <taxon>Rhodocytophagaceae</taxon>
        <taxon>Rhodocytophaga</taxon>
    </lineage>
</organism>
<dbReference type="PANTHER" id="PTHR11261">
    <property type="entry name" value="INTERPHOTORECEPTOR RETINOID-BINDING PROTEIN"/>
    <property type="match status" value="1"/>
</dbReference>
<dbReference type="EMBL" id="CP048222">
    <property type="protein sequence ID" value="QHT70267.1"/>
    <property type="molecule type" value="Genomic_DNA"/>
</dbReference>
<dbReference type="RefSeq" id="WP_162446248.1">
    <property type="nucleotide sequence ID" value="NZ_CP048222.1"/>
</dbReference>
<dbReference type="Gene3D" id="3.30.750.44">
    <property type="match status" value="1"/>
</dbReference>
<dbReference type="PROSITE" id="PS51257">
    <property type="entry name" value="PROKAR_LIPOPROTEIN"/>
    <property type="match status" value="1"/>
</dbReference>
<protein>
    <submittedName>
        <fullName evidence="2">S41 family peptidase</fullName>
    </submittedName>
</protein>
<dbReference type="Gene3D" id="3.90.226.10">
    <property type="entry name" value="2-enoyl-CoA Hydratase, Chain A, domain 1"/>
    <property type="match status" value="1"/>
</dbReference>
<dbReference type="Pfam" id="PF03572">
    <property type="entry name" value="Peptidase_S41"/>
    <property type="match status" value="1"/>
</dbReference>
<dbReference type="SUPFAM" id="SSF52096">
    <property type="entry name" value="ClpP/crotonase"/>
    <property type="match status" value="1"/>
</dbReference>